<proteinExistence type="predicted"/>
<keyword evidence="1" id="KW-0812">Transmembrane</keyword>
<feature type="transmembrane region" description="Helical" evidence="1">
    <location>
        <begin position="58"/>
        <end position="82"/>
    </location>
</feature>
<sequence length="89" mass="9240">MGMLAWVMAGLAVWHFTVWLPDRSYGGIVGAFVGALLGAIIFGLIVNGFSIPGQSETTLLTALEGIPGSLLGIGAMVLIGLWSEKALHS</sequence>
<organism evidence="2">
    <name type="scientific">freshwater metagenome</name>
    <dbReference type="NCBI Taxonomy" id="449393"/>
    <lineage>
        <taxon>unclassified sequences</taxon>
        <taxon>metagenomes</taxon>
        <taxon>ecological metagenomes</taxon>
    </lineage>
</organism>
<gene>
    <name evidence="2" type="ORF">UFOPK3444_01250</name>
</gene>
<dbReference type="AlphaFoldDB" id="A0A6J7EA32"/>
<evidence type="ECO:0000313" key="2">
    <source>
        <dbReference type="EMBL" id="CAB4879381.1"/>
    </source>
</evidence>
<feature type="transmembrane region" description="Helical" evidence="1">
    <location>
        <begin position="25"/>
        <end position="46"/>
    </location>
</feature>
<reference evidence="2" key="1">
    <citation type="submission" date="2020-05" db="EMBL/GenBank/DDBJ databases">
        <authorList>
            <person name="Chiriac C."/>
            <person name="Salcher M."/>
            <person name="Ghai R."/>
            <person name="Kavagutti S V."/>
        </authorList>
    </citation>
    <scope>NUCLEOTIDE SEQUENCE</scope>
</reference>
<dbReference type="EMBL" id="CAFBLU010000024">
    <property type="protein sequence ID" value="CAB4879381.1"/>
    <property type="molecule type" value="Genomic_DNA"/>
</dbReference>
<protein>
    <submittedName>
        <fullName evidence="2">Unannotated protein</fullName>
    </submittedName>
</protein>
<evidence type="ECO:0000256" key="1">
    <source>
        <dbReference type="SAM" id="Phobius"/>
    </source>
</evidence>
<keyword evidence="1" id="KW-1133">Transmembrane helix</keyword>
<accession>A0A6J7EA32</accession>
<keyword evidence="1" id="KW-0472">Membrane</keyword>
<name>A0A6J7EA32_9ZZZZ</name>